<feature type="transmembrane region" description="Helical" evidence="1">
    <location>
        <begin position="6"/>
        <end position="31"/>
    </location>
</feature>
<dbReference type="Proteomes" id="UP001189773">
    <property type="component" value="Unassembled WGS sequence"/>
</dbReference>
<accession>A0ABM9JFJ4</accession>
<comment type="caution">
    <text evidence="2">The sequence shown here is derived from an EMBL/GenBank/DDBJ whole genome shotgun (WGS) entry which is preliminary data.</text>
</comment>
<evidence type="ECO:0000313" key="3">
    <source>
        <dbReference type="Proteomes" id="UP001189773"/>
    </source>
</evidence>
<reference evidence="2 3" key="1">
    <citation type="submission" date="2023-07" db="EMBL/GenBank/DDBJ databases">
        <authorList>
            <person name="Peeters C."/>
        </authorList>
    </citation>
    <scope>NUCLEOTIDE SEQUENCE [LARGE SCALE GENOMIC DNA]</scope>
    <source>
        <strain evidence="2 3">LMG 18095</strain>
    </source>
</reference>
<dbReference type="EMBL" id="CATZAR010000005">
    <property type="protein sequence ID" value="CAJ0792107.1"/>
    <property type="molecule type" value="Genomic_DNA"/>
</dbReference>
<keyword evidence="1" id="KW-1133">Transmembrane helix</keyword>
<organism evidence="2 3">
    <name type="scientific">Ralstonia thomasii</name>
    <dbReference type="NCBI Taxonomy" id="3058596"/>
    <lineage>
        <taxon>Bacteria</taxon>
        <taxon>Pseudomonadati</taxon>
        <taxon>Pseudomonadota</taxon>
        <taxon>Betaproteobacteria</taxon>
        <taxon>Burkholderiales</taxon>
        <taxon>Burkholderiaceae</taxon>
        <taxon>Ralstonia</taxon>
    </lineage>
</organism>
<protein>
    <submittedName>
        <fullName evidence="2">Uncharacterized protein</fullName>
    </submittedName>
</protein>
<feature type="transmembrane region" description="Helical" evidence="1">
    <location>
        <begin position="52"/>
        <end position="74"/>
    </location>
</feature>
<keyword evidence="1" id="KW-0472">Membrane</keyword>
<proteinExistence type="predicted"/>
<gene>
    <name evidence="2" type="ORF">LMG18095_02267</name>
</gene>
<evidence type="ECO:0000256" key="1">
    <source>
        <dbReference type="SAM" id="Phobius"/>
    </source>
</evidence>
<sequence length="77" mass="8284">MTGTQFQGLIVALILITLALCAAAIAIKVMPHLADEIEFVSDEERKKRNNRLLGIALLVVAGIVAGHLIIFYALGLK</sequence>
<name>A0ABM9JFJ4_9RALS</name>
<dbReference type="RefSeq" id="WP_012436147.1">
    <property type="nucleotide sequence ID" value="NZ_CATWDO010000003.1"/>
</dbReference>
<evidence type="ECO:0000313" key="2">
    <source>
        <dbReference type="EMBL" id="CAJ0792107.1"/>
    </source>
</evidence>
<keyword evidence="3" id="KW-1185">Reference proteome</keyword>
<keyword evidence="1" id="KW-0812">Transmembrane</keyword>